<evidence type="ECO:0000313" key="3">
    <source>
        <dbReference type="Proteomes" id="UP000073604"/>
    </source>
</evidence>
<keyword evidence="3" id="KW-1185">Reference proteome</keyword>
<feature type="transmembrane region" description="Helical" evidence="1">
    <location>
        <begin position="13"/>
        <end position="46"/>
    </location>
</feature>
<feature type="transmembrane region" description="Helical" evidence="1">
    <location>
        <begin position="58"/>
        <end position="75"/>
    </location>
</feature>
<evidence type="ECO:0000313" key="2">
    <source>
        <dbReference type="EMBL" id="AMQ18179.1"/>
    </source>
</evidence>
<accession>A0A142CTS7</accession>
<dbReference type="KEGG" id="tpep:A0127_02850"/>
<feature type="transmembrane region" description="Helical" evidence="1">
    <location>
        <begin position="81"/>
        <end position="98"/>
    </location>
</feature>
<organism evidence="2 3">
    <name type="scientific">Thermococcus peptonophilus</name>
    <dbReference type="NCBI Taxonomy" id="53952"/>
    <lineage>
        <taxon>Archaea</taxon>
        <taxon>Methanobacteriati</taxon>
        <taxon>Methanobacteriota</taxon>
        <taxon>Thermococci</taxon>
        <taxon>Thermococcales</taxon>
        <taxon>Thermococcaceae</taxon>
        <taxon>Thermococcus</taxon>
    </lineage>
</organism>
<keyword evidence="1" id="KW-1133">Transmembrane helix</keyword>
<keyword evidence="1" id="KW-0812">Transmembrane</keyword>
<keyword evidence="1" id="KW-0472">Membrane</keyword>
<dbReference type="GeneID" id="27139450"/>
<gene>
    <name evidence="2" type="ORF">A0127_02850</name>
</gene>
<sequence>MATMRMNGPGNRILTLLAVIMIILAFVPAYFIGYLYFGLVVVYLVLLYVADNGEHERLSMVISYIFSLVVVYLVMKKAEKWDVRLFALIAVLGVLSLIRRVKNEGSTNPDAR</sequence>
<dbReference type="Proteomes" id="UP000073604">
    <property type="component" value="Chromosome"/>
</dbReference>
<proteinExistence type="predicted"/>
<dbReference type="OrthoDB" id="380390at2157"/>
<reference evidence="3" key="1">
    <citation type="submission" date="2016-03" db="EMBL/GenBank/DDBJ databases">
        <authorList>
            <person name="Oger P.M."/>
        </authorList>
    </citation>
    <scope>NUCLEOTIDE SEQUENCE [LARGE SCALE GENOMIC DNA]</scope>
    <source>
        <strain evidence="3">OG-1</strain>
    </source>
</reference>
<dbReference type="AlphaFoldDB" id="A0A142CTS7"/>
<protein>
    <submittedName>
        <fullName evidence="2">Uncharacterized protein</fullName>
    </submittedName>
</protein>
<dbReference type="EMBL" id="CP014750">
    <property type="protein sequence ID" value="AMQ18179.1"/>
    <property type="molecule type" value="Genomic_DNA"/>
</dbReference>
<dbReference type="RefSeq" id="WP_062387727.1">
    <property type="nucleotide sequence ID" value="NZ_CP014750.1"/>
</dbReference>
<name>A0A142CTS7_9EURY</name>
<dbReference type="STRING" id="53952.A0127_02850"/>
<evidence type="ECO:0000256" key="1">
    <source>
        <dbReference type="SAM" id="Phobius"/>
    </source>
</evidence>